<feature type="region of interest" description="Disordered" evidence="1">
    <location>
        <begin position="258"/>
        <end position="281"/>
    </location>
</feature>
<dbReference type="GeneID" id="76195113"/>
<dbReference type="Pfam" id="PF23148">
    <property type="entry name" value="Gp77"/>
    <property type="match status" value="1"/>
</dbReference>
<proteinExistence type="predicted"/>
<organism evidence="2 3">
    <name type="scientific">Gluconobacter kondonii</name>
    <dbReference type="NCBI Taxonomy" id="941463"/>
    <lineage>
        <taxon>Bacteria</taxon>
        <taxon>Pseudomonadati</taxon>
        <taxon>Pseudomonadota</taxon>
        <taxon>Alphaproteobacteria</taxon>
        <taxon>Acetobacterales</taxon>
        <taxon>Acetobacteraceae</taxon>
        <taxon>Gluconobacter</taxon>
    </lineage>
</organism>
<name>A0ABQ5WT71_9PROT</name>
<dbReference type="EMBL" id="BSNV01000008">
    <property type="protein sequence ID" value="GLQ66283.1"/>
    <property type="molecule type" value="Genomic_DNA"/>
</dbReference>
<evidence type="ECO:0000313" key="3">
    <source>
        <dbReference type="Proteomes" id="UP001156629"/>
    </source>
</evidence>
<reference evidence="3" key="1">
    <citation type="journal article" date="2019" name="Int. J. Syst. Evol. Microbiol.">
        <title>The Global Catalogue of Microorganisms (GCM) 10K type strain sequencing project: providing services to taxonomists for standard genome sequencing and annotation.</title>
        <authorList>
            <consortium name="The Broad Institute Genomics Platform"/>
            <consortium name="The Broad Institute Genome Sequencing Center for Infectious Disease"/>
            <person name="Wu L."/>
            <person name="Ma J."/>
        </authorList>
    </citation>
    <scope>NUCLEOTIDE SEQUENCE [LARGE SCALE GENOMIC DNA]</scope>
    <source>
        <strain evidence="3">NBRC 3266</strain>
    </source>
</reference>
<protein>
    <submittedName>
        <fullName evidence="2">Uncharacterized protein</fullName>
    </submittedName>
</protein>
<gene>
    <name evidence="2" type="ORF">GCM10007870_18670</name>
</gene>
<dbReference type="InterPro" id="IPR056928">
    <property type="entry name" value="Gp77-like"/>
</dbReference>
<evidence type="ECO:0000256" key="1">
    <source>
        <dbReference type="SAM" id="MobiDB-lite"/>
    </source>
</evidence>
<comment type="caution">
    <text evidence="2">The sequence shown here is derived from an EMBL/GenBank/DDBJ whole genome shotgun (WGS) entry which is preliminary data.</text>
</comment>
<accession>A0ABQ5WT71</accession>
<feature type="compositionally biased region" description="Polar residues" evidence="1">
    <location>
        <begin position="260"/>
        <end position="272"/>
    </location>
</feature>
<dbReference type="Proteomes" id="UP001156629">
    <property type="component" value="Unassembled WGS sequence"/>
</dbReference>
<sequence length="576" mass="58793">MTTIHNLTPSPLRTIVLQGRNGTVSQVILSPKSSADCLDYTLDFSAILAGTDDTPATIKSTTLTATGDAYELKAMWSAVSGTMVVVFLASGQPDTTQKILFEITTQQGRVYSVMAVLQITALTGATAPPSDFTADTLTNGKVLIADTETLPSGYSSNGRVVMATEAAAPIGTPSFESVTAGTYSGDGSGLNVISSAKIQTIGQWIAALSSGGTQGVEIKAINVTQGAVVAGQSSTVTLIATLTDGTTTAPVTFDVPAGSPGTQGLQGNTGATGTDGKDGQVGPAGVGIASVAVSQSPVTAGQPSTVTLTATMTNGATAPGVSFQAPPGAGGGATDFTAAAINTALGYTAANGTDYLPLQMASISNIPTLSHPSDAGSDPSLFSMVDATKEHGINIGFTSNNNYNRFTILSKDNFPPCLTLQDNYGYGGYLFLKTVSGNNSLASPWFGIDGTWGESGIMWVEKDSDSGVYWKISCPSTSTQNAAATFDITASNSDNTKYLSTPAVSISKATNQATLAAEPVILAYNAYTFTTLPASPVAWQRAVVTDKAIGSGSQGVMAMWNPNTKAWTGLSGETLV</sequence>
<keyword evidence="3" id="KW-1185">Reference proteome</keyword>
<dbReference type="RefSeq" id="WP_099286936.1">
    <property type="nucleotide sequence ID" value="NZ_BEWP01000007.1"/>
</dbReference>
<evidence type="ECO:0000313" key="2">
    <source>
        <dbReference type="EMBL" id="GLQ66283.1"/>
    </source>
</evidence>